<feature type="compositionally biased region" description="Low complexity" evidence="1">
    <location>
        <begin position="128"/>
        <end position="152"/>
    </location>
</feature>
<feature type="signal peptide" evidence="2">
    <location>
        <begin position="1"/>
        <end position="20"/>
    </location>
</feature>
<gene>
    <name evidence="3" type="ORF">FD09_GL001312</name>
</gene>
<dbReference type="OrthoDB" id="2324198at2"/>
<sequence>MFKKILPVIAVFGMALLAGCGQQKITTPQRHYAADGMVAVVKGTAPHNEKITATIAGKKTEKITNHDGNFVYTVAPTTQAQQVVFHSGSAKRAITVAASAGFGQYAAFAQKYNFILLQMNNPQKKDTSAQNSSSTQASTPAAKQAEAAMKAQMAQAANQQKGALPLTAAEGIHNLATIGQTVVRVNVQDKQLIGLTTIVPTSVLKNKKEAASFITTFSLIASTMGADAKNVLKDFQKQQKDAQSSQTTMKTIVSKNVHFNIGFSPTKLYIYITR</sequence>
<evidence type="ECO:0000256" key="1">
    <source>
        <dbReference type="SAM" id="MobiDB-lite"/>
    </source>
</evidence>
<name>A0A0R1N1L0_9LACO</name>
<dbReference type="PROSITE" id="PS51257">
    <property type="entry name" value="PROKAR_LIPOPROTEIN"/>
    <property type="match status" value="1"/>
</dbReference>
<dbReference type="Proteomes" id="UP000051330">
    <property type="component" value="Unassembled WGS sequence"/>
</dbReference>
<reference evidence="3 4" key="1">
    <citation type="journal article" date="2015" name="Genome Announc.">
        <title>Expanding the biotechnology potential of lactobacilli through comparative genomics of 213 strains and associated genera.</title>
        <authorList>
            <person name="Sun Z."/>
            <person name="Harris H.M."/>
            <person name="McCann A."/>
            <person name="Guo C."/>
            <person name="Argimon S."/>
            <person name="Zhang W."/>
            <person name="Yang X."/>
            <person name="Jeffery I.B."/>
            <person name="Cooney J.C."/>
            <person name="Kagawa T.F."/>
            <person name="Liu W."/>
            <person name="Song Y."/>
            <person name="Salvetti E."/>
            <person name="Wrobel A."/>
            <person name="Rasinkangas P."/>
            <person name="Parkhill J."/>
            <person name="Rea M.C."/>
            <person name="O'Sullivan O."/>
            <person name="Ritari J."/>
            <person name="Douillard F.P."/>
            <person name="Paul Ross R."/>
            <person name="Yang R."/>
            <person name="Briner A.E."/>
            <person name="Felis G.E."/>
            <person name="de Vos W.M."/>
            <person name="Barrangou R."/>
            <person name="Klaenhammer T.R."/>
            <person name="Caufield P.W."/>
            <person name="Cui Y."/>
            <person name="Zhang H."/>
            <person name="O'Toole P.W."/>
        </authorList>
    </citation>
    <scope>NUCLEOTIDE SEQUENCE [LARGE SCALE GENOMIC DNA]</scope>
    <source>
        <strain evidence="3 4">DSM 12744</strain>
    </source>
</reference>
<evidence type="ECO:0000313" key="3">
    <source>
        <dbReference type="EMBL" id="KRL14151.1"/>
    </source>
</evidence>
<evidence type="ECO:0008006" key="5">
    <source>
        <dbReference type="Google" id="ProtNLM"/>
    </source>
</evidence>
<proteinExistence type="predicted"/>
<comment type="caution">
    <text evidence="3">The sequence shown here is derived from an EMBL/GenBank/DDBJ whole genome shotgun (WGS) entry which is preliminary data.</text>
</comment>
<protein>
    <recommendedName>
        <fullName evidence="5">Lipoprotein</fullName>
    </recommendedName>
</protein>
<keyword evidence="4" id="KW-1185">Reference proteome</keyword>
<accession>A0A0R1N1L0</accession>
<feature type="region of interest" description="Disordered" evidence="1">
    <location>
        <begin position="124"/>
        <end position="152"/>
    </location>
</feature>
<organism evidence="3 4">
    <name type="scientific">Schleiferilactobacillus perolens DSM 12744</name>
    <dbReference type="NCBI Taxonomy" id="1423792"/>
    <lineage>
        <taxon>Bacteria</taxon>
        <taxon>Bacillati</taxon>
        <taxon>Bacillota</taxon>
        <taxon>Bacilli</taxon>
        <taxon>Lactobacillales</taxon>
        <taxon>Lactobacillaceae</taxon>
        <taxon>Schleiferilactobacillus</taxon>
    </lineage>
</organism>
<dbReference type="RefSeq" id="WP_057818097.1">
    <property type="nucleotide sequence ID" value="NZ_AZEC01000002.1"/>
</dbReference>
<evidence type="ECO:0000256" key="2">
    <source>
        <dbReference type="SAM" id="SignalP"/>
    </source>
</evidence>
<dbReference type="EMBL" id="AZEC01000002">
    <property type="protein sequence ID" value="KRL14151.1"/>
    <property type="molecule type" value="Genomic_DNA"/>
</dbReference>
<keyword evidence="2" id="KW-0732">Signal</keyword>
<dbReference type="AlphaFoldDB" id="A0A0R1N1L0"/>
<feature type="chain" id="PRO_5039112970" description="Lipoprotein" evidence="2">
    <location>
        <begin position="21"/>
        <end position="274"/>
    </location>
</feature>
<dbReference type="PATRIC" id="fig|1423792.3.peg.1331"/>
<dbReference type="STRING" id="1423792.FD09_GL001312"/>
<evidence type="ECO:0000313" key="4">
    <source>
        <dbReference type="Proteomes" id="UP000051330"/>
    </source>
</evidence>